<dbReference type="PANTHER" id="PTHR24171:SF8">
    <property type="entry name" value="BRCA1-ASSOCIATED RING DOMAIN PROTEIN 1"/>
    <property type="match status" value="1"/>
</dbReference>
<dbReference type="OrthoDB" id="6351463at2759"/>
<keyword evidence="6 8" id="KW-0040">ANK repeat</keyword>
<dbReference type="GO" id="GO:0006508">
    <property type="term" value="P:proteolysis"/>
    <property type="evidence" value="ECO:0007669"/>
    <property type="project" value="UniProtKB-KW"/>
</dbReference>
<feature type="non-terminal residue" evidence="10">
    <location>
        <position position="1"/>
    </location>
</feature>
<dbReference type="STRING" id="6689.A0A3R7PF18"/>
<dbReference type="GO" id="GO:0085020">
    <property type="term" value="P:protein K6-linked ubiquitination"/>
    <property type="evidence" value="ECO:0007669"/>
    <property type="project" value="TreeGrafter"/>
</dbReference>
<proteinExistence type="predicted"/>
<evidence type="ECO:0000313" key="11">
    <source>
        <dbReference type="Proteomes" id="UP000283509"/>
    </source>
</evidence>
<feature type="repeat" description="ANK" evidence="8">
    <location>
        <begin position="66"/>
        <end position="98"/>
    </location>
</feature>
<feature type="repeat" description="ANK" evidence="8">
    <location>
        <begin position="1"/>
        <end position="31"/>
    </location>
</feature>
<keyword evidence="11" id="KW-1185">Reference proteome</keyword>
<dbReference type="Proteomes" id="UP000283509">
    <property type="component" value="Unassembled WGS sequence"/>
</dbReference>
<organism evidence="10 11">
    <name type="scientific">Penaeus vannamei</name>
    <name type="common">Whiteleg shrimp</name>
    <name type="synonym">Litopenaeus vannamei</name>
    <dbReference type="NCBI Taxonomy" id="6689"/>
    <lineage>
        <taxon>Eukaryota</taxon>
        <taxon>Metazoa</taxon>
        <taxon>Ecdysozoa</taxon>
        <taxon>Arthropoda</taxon>
        <taxon>Crustacea</taxon>
        <taxon>Multicrustacea</taxon>
        <taxon>Malacostraca</taxon>
        <taxon>Eumalacostraca</taxon>
        <taxon>Eucarida</taxon>
        <taxon>Decapoda</taxon>
        <taxon>Dendrobranchiata</taxon>
        <taxon>Penaeoidea</taxon>
        <taxon>Penaeidae</taxon>
        <taxon>Penaeus</taxon>
    </lineage>
</organism>
<comment type="caution">
    <text evidence="10">The sequence shown here is derived from an EMBL/GenBank/DDBJ whole genome shotgun (WGS) entry which is preliminary data.</text>
</comment>
<evidence type="ECO:0000256" key="5">
    <source>
        <dbReference type="ARBA" id="ARBA00022825"/>
    </source>
</evidence>
<feature type="repeat" description="ANK" evidence="8">
    <location>
        <begin position="188"/>
        <end position="220"/>
    </location>
</feature>
<keyword evidence="7" id="KW-1015">Disulfide bond</keyword>
<reference evidence="10 11" key="1">
    <citation type="submission" date="2018-04" db="EMBL/GenBank/DDBJ databases">
        <authorList>
            <person name="Zhang X."/>
            <person name="Yuan J."/>
            <person name="Li F."/>
            <person name="Xiang J."/>
        </authorList>
    </citation>
    <scope>NUCLEOTIDE SEQUENCE [LARGE SCALE GENOMIC DNA]</scope>
    <source>
        <tissue evidence="10">Muscle</tissue>
    </source>
</reference>
<keyword evidence="5" id="KW-0720">Serine protease</keyword>
<feature type="domain" description="Clip" evidence="9">
    <location>
        <begin position="347"/>
        <end position="403"/>
    </location>
</feature>
<dbReference type="PROSITE" id="PS50088">
    <property type="entry name" value="ANK_REPEAT"/>
    <property type="match status" value="4"/>
</dbReference>
<dbReference type="PROSITE" id="PS51888">
    <property type="entry name" value="CLIP"/>
    <property type="match status" value="1"/>
</dbReference>
<dbReference type="Pfam" id="PF00023">
    <property type="entry name" value="Ank"/>
    <property type="match status" value="1"/>
</dbReference>
<evidence type="ECO:0000256" key="7">
    <source>
        <dbReference type="ARBA" id="ARBA00023157"/>
    </source>
</evidence>
<keyword evidence="4" id="KW-0378">Hydrolase</keyword>
<evidence type="ECO:0000256" key="6">
    <source>
        <dbReference type="ARBA" id="ARBA00023043"/>
    </source>
</evidence>
<accession>A0A3R7PF18</accession>
<dbReference type="Gene3D" id="3.30.1640.30">
    <property type="match status" value="1"/>
</dbReference>
<evidence type="ECO:0000259" key="9">
    <source>
        <dbReference type="PROSITE" id="PS51888"/>
    </source>
</evidence>
<dbReference type="Pfam" id="PF12032">
    <property type="entry name" value="CLIP"/>
    <property type="match status" value="1"/>
</dbReference>
<dbReference type="InterPro" id="IPR022700">
    <property type="entry name" value="CLIP"/>
</dbReference>
<dbReference type="EMBL" id="QCYY01002575">
    <property type="protein sequence ID" value="ROT69336.1"/>
    <property type="molecule type" value="Genomic_DNA"/>
</dbReference>
<sequence length="406" mass="44325">WTPLIWAARSNHSDVVKVLLEAGADPNIANWNFGDDALGWAAYNGHPTIVQDLLNAGADIGHVDNDGDTAFLLAVRSNHLEIARTLLNWGSLVNVQNKDGWNALIQASYNNNTDTLRLVIQAGGSLNAGTAKHGKTINYTCCYVTIQGFFFFCGMKRHGADLGHLARLLGNHEELLAAGAEVDLENNNGYTALSISITRNQPEAAKILLAFGADINQRAKDGDSVLMEAVNLGREAMVEVLLQHCPDMSVENINRKTVFTLARQRFSSQIKDMIQAHESTTCLADGRAYVLGSIKYDSCRQQQCCNSVWRNTGPALESCGVYFVSFFLFYVFLFRNTGLGLESCGNPCNTPGTRLGTCVLVGECVRLEQVFLVTNAAGDVGRTTKFLVDHRCDTRDGNIHVCCPTS</sequence>
<dbReference type="SUPFAM" id="SSF48403">
    <property type="entry name" value="Ankyrin repeat"/>
    <property type="match status" value="1"/>
</dbReference>
<dbReference type="SMART" id="SM00248">
    <property type="entry name" value="ANK"/>
    <property type="match status" value="6"/>
</dbReference>
<dbReference type="InterPro" id="IPR002110">
    <property type="entry name" value="Ankyrin_rpt"/>
</dbReference>
<feature type="repeat" description="ANK" evidence="8">
    <location>
        <begin position="33"/>
        <end position="65"/>
    </location>
</feature>
<name>A0A3R7PF18_PENVA</name>
<dbReference type="AlphaFoldDB" id="A0A3R7PF18"/>
<evidence type="ECO:0000256" key="2">
    <source>
        <dbReference type="ARBA" id="ARBA00022729"/>
    </source>
</evidence>
<dbReference type="InterPro" id="IPR036770">
    <property type="entry name" value="Ankyrin_rpt-contain_sf"/>
</dbReference>
<gene>
    <name evidence="10" type="ORF">C7M84_012469</name>
</gene>
<dbReference type="GO" id="GO:0070531">
    <property type="term" value="C:BRCA1-A complex"/>
    <property type="evidence" value="ECO:0007669"/>
    <property type="project" value="TreeGrafter"/>
</dbReference>
<evidence type="ECO:0000256" key="4">
    <source>
        <dbReference type="ARBA" id="ARBA00022801"/>
    </source>
</evidence>
<dbReference type="Gene3D" id="1.25.40.20">
    <property type="entry name" value="Ankyrin repeat-containing domain"/>
    <property type="match status" value="2"/>
</dbReference>
<dbReference type="PANTHER" id="PTHR24171">
    <property type="entry name" value="ANKYRIN REPEAT DOMAIN-CONTAINING PROTEIN 39-RELATED"/>
    <property type="match status" value="1"/>
</dbReference>
<evidence type="ECO:0000313" key="10">
    <source>
        <dbReference type="EMBL" id="ROT69336.1"/>
    </source>
</evidence>
<dbReference type="GO" id="GO:0004842">
    <property type="term" value="F:ubiquitin-protein transferase activity"/>
    <property type="evidence" value="ECO:0007669"/>
    <property type="project" value="TreeGrafter"/>
</dbReference>
<keyword evidence="2" id="KW-0732">Signal</keyword>
<keyword evidence="1" id="KW-0645">Protease</keyword>
<dbReference type="InterPro" id="IPR038565">
    <property type="entry name" value="CLIP_sf"/>
</dbReference>
<evidence type="ECO:0000256" key="3">
    <source>
        <dbReference type="ARBA" id="ARBA00022737"/>
    </source>
</evidence>
<dbReference type="PROSITE" id="PS50297">
    <property type="entry name" value="ANK_REP_REGION"/>
    <property type="match status" value="4"/>
</dbReference>
<dbReference type="GO" id="GO:0031436">
    <property type="term" value="C:BRCA1-BARD1 complex"/>
    <property type="evidence" value="ECO:0007669"/>
    <property type="project" value="TreeGrafter"/>
</dbReference>
<evidence type="ECO:0000256" key="8">
    <source>
        <dbReference type="PROSITE-ProRule" id="PRU00023"/>
    </source>
</evidence>
<protein>
    <recommendedName>
        <fullName evidence="9">Clip domain-containing protein</fullName>
    </recommendedName>
</protein>
<reference evidence="10 11" key="2">
    <citation type="submission" date="2019-01" db="EMBL/GenBank/DDBJ databases">
        <title>The decoding of complex shrimp genome reveals the adaptation for benthos swimmer, frequently molting mechanism and breeding impact on genome.</title>
        <authorList>
            <person name="Sun Y."/>
            <person name="Gao Y."/>
            <person name="Yu Y."/>
        </authorList>
    </citation>
    <scope>NUCLEOTIDE SEQUENCE [LARGE SCALE GENOMIC DNA]</scope>
    <source>
        <tissue evidence="10">Muscle</tissue>
    </source>
</reference>
<keyword evidence="3" id="KW-0677">Repeat</keyword>
<dbReference type="GO" id="GO:0008236">
    <property type="term" value="F:serine-type peptidase activity"/>
    <property type="evidence" value="ECO:0007669"/>
    <property type="project" value="UniProtKB-KW"/>
</dbReference>
<evidence type="ECO:0000256" key="1">
    <source>
        <dbReference type="ARBA" id="ARBA00022670"/>
    </source>
</evidence>
<dbReference type="Pfam" id="PF12796">
    <property type="entry name" value="Ank_2"/>
    <property type="match status" value="2"/>
</dbReference>